<dbReference type="InterPro" id="IPR035979">
    <property type="entry name" value="RBD_domain_sf"/>
</dbReference>
<evidence type="ECO:0000313" key="6">
    <source>
        <dbReference type="Proteomes" id="UP000000304"/>
    </source>
</evidence>
<dbReference type="Pfam" id="PF00076">
    <property type="entry name" value="RRM_1"/>
    <property type="match status" value="1"/>
</dbReference>
<evidence type="ECO:0000259" key="4">
    <source>
        <dbReference type="PROSITE" id="PS50102"/>
    </source>
</evidence>
<dbReference type="AlphaFoldDB" id="B4R7G8"/>
<dbReference type="InterPro" id="IPR000504">
    <property type="entry name" value="RRM_dom"/>
</dbReference>
<reference evidence="5 6" key="1">
    <citation type="journal article" date="2007" name="Nature">
        <title>Evolution of genes and genomes on the Drosophila phylogeny.</title>
        <authorList>
            <consortium name="Drosophila 12 Genomes Consortium"/>
            <person name="Clark A.G."/>
            <person name="Eisen M.B."/>
            <person name="Smith D.R."/>
            <person name="Bergman C.M."/>
            <person name="Oliver B."/>
            <person name="Markow T.A."/>
            <person name="Kaufman T.C."/>
            <person name="Kellis M."/>
            <person name="Gelbart W."/>
            <person name="Iyer V.N."/>
            <person name="Pollard D.A."/>
            <person name="Sackton T.B."/>
            <person name="Larracuente A.M."/>
            <person name="Singh N.D."/>
            <person name="Abad J.P."/>
            <person name="Abt D.N."/>
            <person name="Adryan B."/>
            <person name="Aguade M."/>
            <person name="Akashi H."/>
            <person name="Anderson W.W."/>
            <person name="Aquadro C.F."/>
            <person name="Ardell D.H."/>
            <person name="Arguello R."/>
            <person name="Artieri C.G."/>
            <person name="Barbash D.A."/>
            <person name="Barker D."/>
            <person name="Barsanti P."/>
            <person name="Batterham P."/>
            <person name="Batzoglou S."/>
            <person name="Begun D."/>
            <person name="Bhutkar A."/>
            <person name="Blanco E."/>
            <person name="Bosak S.A."/>
            <person name="Bradley R.K."/>
            <person name="Brand A.D."/>
            <person name="Brent M.R."/>
            <person name="Brooks A.N."/>
            <person name="Brown R.H."/>
            <person name="Butlin R.K."/>
            <person name="Caggese C."/>
            <person name="Calvi B.R."/>
            <person name="Bernardo de Carvalho A."/>
            <person name="Caspi A."/>
            <person name="Castrezana S."/>
            <person name="Celniker S.E."/>
            <person name="Chang J.L."/>
            <person name="Chapple C."/>
            <person name="Chatterji S."/>
            <person name="Chinwalla A."/>
            <person name="Civetta A."/>
            <person name="Clifton S.W."/>
            <person name="Comeron J.M."/>
            <person name="Costello J.C."/>
            <person name="Coyne J.A."/>
            <person name="Daub J."/>
            <person name="David R.G."/>
            <person name="Delcher A.L."/>
            <person name="Delehaunty K."/>
            <person name="Do C.B."/>
            <person name="Ebling H."/>
            <person name="Edwards K."/>
            <person name="Eickbush T."/>
            <person name="Evans J.D."/>
            <person name="Filipski A."/>
            <person name="Findeiss S."/>
            <person name="Freyhult E."/>
            <person name="Fulton L."/>
            <person name="Fulton R."/>
            <person name="Garcia A.C."/>
            <person name="Gardiner A."/>
            <person name="Garfield D.A."/>
            <person name="Garvin B.E."/>
            <person name="Gibson G."/>
            <person name="Gilbert D."/>
            <person name="Gnerre S."/>
            <person name="Godfrey J."/>
            <person name="Good R."/>
            <person name="Gotea V."/>
            <person name="Gravely B."/>
            <person name="Greenberg A.J."/>
            <person name="Griffiths-Jones S."/>
            <person name="Gross S."/>
            <person name="Guigo R."/>
            <person name="Gustafson E.A."/>
            <person name="Haerty W."/>
            <person name="Hahn M.W."/>
            <person name="Halligan D.L."/>
            <person name="Halpern A.L."/>
            <person name="Halter G.M."/>
            <person name="Han M.V."/>
            <person name="Heger A."/>
            <person name="Hillier L."/>
            <person name="Hinrichs A.S."/>
            <person name="Holmes I."/>
            <person name="Hoskins R.A."/>
            <person name="Hubisz M.J."/>
            <person name="Hultmark D."/>
            <person name="Huntley M.A."/>
            <person name="Jaffe D.B."/>
            <person name="Jagadeeshan S."/>
            <person name="Jeck W.R."/>
            <person name="Johnson J."/>
            <person name="Jones C.D."/>
            <person name="Jordan W.C."/>
            <person name="Karpen G.H."/>
            <person name="Kataoka E."/>
            <person name="Keightley P.D."/>
            <person name="Kheradpour P."/>
            <person name="Kirkness E.F."/>
            <person name="Koerich L.B."/>
            <person name="Kristiansen K."/>
            <person name="Kudrna D."/>
            <person name="Kulathinal R.J."/>
            <person name="Kumar S."/>
            <person name="Kwok R."/>
            <person name="Lander E."/>
            <person name="Langley C.H."/>
            <person name="Lapoint R."/>
            <person name="Lazzaro B.P."/>
            <person name="Lee S.J."/>
            <person name="Levesque L."/>
            <person name="Li R."/>
            <person name="Lin C.F."/>
            <person name="Lin M.F."/>
            <person name="Lindblad-Toh K."/>
            <person name="Llopart A."/>
            <person name="Long M."/>
            <person name="Low L."/>
            <person name="Lozovsky E."/>
            <person name="Lu J."/>
            <person name="Luo M."/>
            <person name="Machado C.A."/>
            <person name="Makalowski W."/>
            <person name="Marzo M."/>
            <person name="Matsuda M."/>
            <person name="Matzkin L."/>
            <person name="McAllister B."/>
            <person name="McBride C.S."/>
            <person name="McKernan B."/>
            <person name="McKernan K."/>
            <person name="Mendez-Lago M."/>
            <person name="Minx P."/>
            <person name="Mollenhauer M.U."/>
            <person name="Montooth K."/>
            <person name="Mount S.M."/>
            <person name="Mu X."/>
            <person name="Myers E."/>
            <person name="Negre B."/>
            <person name="Newfeld S."/>
            <person name="Nielsen R."/>
            <person name="Noor M.A."/>
            <person name="O'Grady P."/>
            <person name="Pachter L."/>
            <person name="Papaceit M."/>
            <person name="Parisi M.J."/>
            <person name="Parisi M."/>
            <person name="Parts L."/>
            <person name="Pedersen J.S."/>
            <person name="Pesole G."/>
            <person name="Phillippy A.M."/>
            <person name="Ponting C.P."/>
            <person name="Pop M."/>
            <person name="Porcelli D."/>
            <person name="Powell J.R."/>
            <person name="Prohaska S."/>
            <person name="Pruitt K."/>
            <person name="Puig M."/>
            <person name="Quesneville H."/>
            <person name="Ram K.R."/>
            <person name="Rand D."/>
            <person name="Rasmussen M.D."/>
            <person name="Reed L.K."/>
            <person name="Reenan R."/>
            <person name="Reily A."/>
            <person name="Remington K.A."/>
            <person name="Rieger T.T."/>
            <person name="Ritchie M.G."/>
            <person name="Robin C."/>
            <person name="Rogers Y.H."/>
            <person name="Rohde C."/>
            <person name="Rozas J."/>
            <person name="Rubenfield M.J."/>
            <person name="Ruiz A."/>
            <person name="Russo S."/>
            <person name="Salzberg S.L."/>
            <person name="Sanchez-Gracia A."/>
            <person name="Saranga D.J."/>
            <person name="Sato H."/>
            <person name="Schaeffer S.W."/>
            <person name="Schatz M.C."/>
            <person name="Schlenke T."/>
            <person name="Schwartz R."/>
            <person name="Segarra C."/>
            <person name="Singh R.S."/>
            <person name="Sirot L."/>
            <person name="Sirota M."/>
            <person name="Sisneros N.B."/>
            <person name="Smith C.D."/>
            <person name="Smith T.F."/>
            <person name="Spieth J."/>
            <person name="Stage D.E."/>
            <person name="Stark A."/>
            <person name="Stephan W."/>
            <person name="Strausberg R.L."/>
            <person name="Strempel S."/>
            <person name="Sturgill D."/>
            <person name="Sutton G."/>
            <person name="Sutton G.G."/>
            <person name="Tao W."/>
            <person name="Teichmann S."/>
            <person name="Tobari Y.N."/>
            <person name="Tomimura Y."/>
            <person name="Tsolas J.M."/>
            <person name="Valente V.L."/>
            <person name="Venter E."/>
            <person name="Venter J.C."/>
            <person name="Vicario S."/>
            <person name="Vieira F.G."/>
            <person name="Vilella A.J."/>
            <person name="Villasante A."/>
            <person name="Walenz B."/>
            <person name="Wang J."/>
            <person name="Wasserman M."/>
            <person name="Watts T."/>
            <person name="Wilson D."/>
            <person name="Wilson R.K."/>
            <person name="Wing R.A."/>
            <person name="Wolfner M.F."/>
            <person name="Wong A."/>
            <person name="Wong G.K."/>
            <person name="Wu C.I."/>
            <person name="Wu G."/>
            <person name="Yamamoto D."/>
            <person name="Yang H.P."/>
            <person name="Yang S.P."/>
            <person name="Yorke J.A."/>
            <person name="Yoshida K."/>
            <person name="Zdobnov E."/>
            <person name="Zhang P."/>
            <person name="Zhang Y."/>
            <person name="Zimin A.V."/>
            <person name="Baldwin J."/>
            <person name="Abdouelleil A."/>
            <person name="Abdulkadir J."/>
            <person name="Abebe A."/>
            <person name="Abera B."/>
            <person name="Abreu J."/>
            <person name="Acer S.C."/>
            <person name="Aftuck L."/>
            <person name="Alexander A."/>
            <person name="An P."/>
            <person name="Anderson E."/>
            <person name="Anderson S."/>
            <person name="Arachi H."/>
            <person name="Azer M."/>
            <person name="Bachantsang P."/>
            <person name="Barry A."/>
            <person name="Bayul T."/>
            <person name="Berlin A."/>
            <person name="Bessette D."/>
            <person name="Bloom T."/>
            <person name="Blye J."/>
            <person name="Boguslavskiy L."/>
            <person name="Bonnet C."/>
            <person name="Boukhgalter B."/>
            <person name="Bourzgui I."/>
            <person name="Brown A."/>
            <person name="Cahill P."/>
            <person name="Channer S."/>
            <person name="Cheshatsang Y."/>
            <person name="Chuda L."/>
            <person name="Citroen M."/>
            <person name="Collymore A."/>
            <person name="Cooke P."/>
            <person name="Costello M."/>
            <person name="D'Aco K."/>
            <person name="Daza R."/>
            <person name="De Haan G."/>
            <person name="DeGray S."/>
            <person name="DeMaso C."/>
            <person name="Dhargay N."/>
            <person name="Dooley K."/>
            <person name="Dooley E."/>
            <person name="Doricent M."/>
            <person name="Dorje P."/>
            <person name="Dorjee K."/>
            <person name="Dupes A."/>
            <person name="Elong R."/>
            <person name="Falk J."/>
            <person name="Farina A."/>
            <person name="Faro S."/>
            <person name="Ferguson D."/>
            <person name="Fisher S."/>
            <person name="Foley C.D."/>
            <person name="Franke A."/>
            <person name="Friedrich D."/>
            <person name="Gadbois L."/>
            <person name="Gearin G."/>
            <person name="Gearin C.R."/>
            <person name="Giannoukos G."/>
            <person name="Goode T."/>
            <person name="Graham J."/>
            <person name="Grandbois E."/>
            <person name="Grewal S."/>
            <person name="Gyaltsen K."/>
            <person name="Hafez N."/>
            <person name="Hagos B."/>
            <person name="Hall J."/>
            <person name="Henson C."/>
            <person name="Hollinger A."/>
            <person name="Honan T."/>
            <person name="Huard M.D."/>
            <person name="Hughes L."/>
            <person name="Hurhula B."/>
            <person name="Husby M.E."/>
            <person name="Kamat A."/>
            <person name="Kanga B."/>
            <person name="Kashin S."/>
            <person name="Khazanovich D."/>
            <person name="Kisner P."/>
            <person name="Lance K."/>
            <person name="Lara M."/>
            <person name="Lee W."/>
            <person name="Lennon N."/>
            <person name="Letendre F."/>
            <person name="LeVine R."/>
            <person name="Lipovsky A."/>
            <person name="Liu X."/>
            <person name="Liu J."/>
            <person name="Liu S."/>
            <person name="Lokyitsang T."/>
            <person name="Lokyitsang Y."/>
            <person name="Lubonja R."/>
            <person name="Lui A."/>
            <person name="MacDonald P."/>
            <person name="Magnisalis V."/>
            <person name="Maru K."/>
            <person name="Matthews C."/>
            <person name="McCusker W."/>
            <person name="McDonough S."/>
            <person name="Mehta T."/>
            <person name="Meldrim J."/>
            <person name="Meneus L."/>
            <person name="Mihai O."/>
            <person name="Mihalev A."/>
            <person name="Mihova T."/>
            <person name="Mittelman R."/>
            <person name="Mlenga V."/>
            <person name="Montmayeur A."/>
            <person name="Mulrain L."/>
            <person name="Navidi A."/>
            <person name="Naylor J."/>
            <person name="Negash T."/>
            <person name="Nguyen T."/>
            <person name="Nguyen N."/>
            <person name="Nicol R."/>
            <person name="Norbu C."/>
            <person name="Norbu N."/>
            <person name="Novod N."/>
            <person name="O'Neill B."/>
            <person name="Osman S."/>
            <person name="Markiewicz E."/>
            <person name="Oyono O.L."/>
            <person name="Patti C."/>
            <person name="Phunkhang P."/>
            <person name="Pierre F."/>
            <person name="Priest M."/>
            <person name="Raghuraman S."/>
            <person name="Rege F."/>
            <person name="Reyes R."/>
            <person name="Rise C."/>
            <person name="Rogov P."/>
            <person name="Ross K."/>
            <person name="Ryan E."/>
            <person name="Settipalli S."/>
            <person name="Shea T."/>
            <person name="Sherpa N."/>
            <person name="Shi L."/>
            <person name="Shih D."/>
            <person name="Sparrow T."/>
            <person name="Spaulding J."/>
            <person name="Stalker J."/>
            <person name="Stange-Thomann N."/>
            <person name="Stavropoulos S."/>
            <person name="Stone C."/>
            <person name="Strader C."/>
            <person name="Tesfaye S."/>
            <person name="Thomson T."/>
            <person name="Thoulutsang Y."/>
            <person name="Thoulutsang D."/>
            <person name="Topham K."/>
            <person name="Topping I."/>
            <person name="Tsamla T."/>
            <person name="Vassiliev H."/>
            <person name="Vo A."/>
            <person name="Wangchuk T."/>
            <person name="Wangdi T."/>
            <person name="Weiand M."/>
            <person name="Wilkinson J."/>
            <person name="Wilson A."/>
            <person name="Yadav S."/>
            <person name="Young G."/>
            <person name="Yu Q."/>
            <person name="Zembek L."/>
            <person name="Zhong D."/>
            <person name="Zimmer A."/>
            <person name="Zwirko Z."/>
            <person name="Jaffe D.B."/>
            <person name="Alvarez P."/>
            <person name="Brockman W."/>
            <person name="Butler J."/>
            <person name="Chin C."/>
            <person name="Gnerre S."/>
            <person name="Grabherr M."/>
            <person name="Kleber M."/>
            <person name="Mauceli E."/>
            <person name="MacCallum I."/>
        </authorList>
    </citation>
    <scope>NUCLEOTIDE SEQUENCE [LARGE SCALE GENOMIC DNA]</scope>
    <source>
        <strain evidence="6">white501</strain>
    </source>
</reference>
<organism evidence="5 6">
    <name type="scientific">Drosophila simulans</name>
    <name type="common">Fruit fly</name>
    <dbReference type="NCBI Taxonomy" id="7240"/>
    <lineage>
        <taxon>Eukaryota</taxon>
        <taxon>Metazoa</taxon>
        <taxon>Ecdysozoa</taxon>
        <taxon>Arthropoda</taxon>
        <taxon>Hexapoda</taxon>
        <taxon>Insecta</taxon>
        <taxon>Pterygota</taxon>
        <taxon>Neoptera</taxon>
        <taxon>Endopterygota</taxon>
        <taxon>Diptera</taxon>
        <taxon>Brachycera</taxon>
        <taxon>Muscomorpha</taxon>
        <taxon>Ephydroidea</taxon>
        <taxon>Drosophilidae</taxon>
        <taxon>Drosophila</taxon>
        <taxon>Sophophora</taxon>
    </lineage>
</organism>
<dbReference type="GO" id="GO:0003723">
    <property type="term" value="F:RNA binding"/>
    <property type="evidence" value="ECO:0007669"/>
    <property type="project" value="UniProtKB-UniRule"/>
</dbReference>
<dbReference type="PROSITE" id="PS50102">
    <property type="entry name" value="RRM"/>
    <property type="match status" value="1"/>
</dbReference>
<dbReference type="OrthoDB" id="639027at2759"/>
<sequence>MAPSVLGILAHIGAKTDTNVPLLVEHERNMHNEYNSNHRATLPASPVQQFAAVQQQQSHQAKLFEISKVVQVGAQLLHNGESHTRRLQHIEGHQRGFLGKGAMKRRNLPPCTRQELSLLCFPYGRIPGSLVIDTYGYIQFNSLTEAKRAIESLNLFIFKSKALRVSNVSISSLKATFSGIARPNRRRIEWSDADEVILVERIKYDDDENNDDDDNDESDDDFLPKKETPT</sequence>
<dbReference type="EMBL" id="CM000366">
    <property type="protein sequence ID" value="EDX16779.1"/>
    <property type="molecule type" value="Genomic_DNA"/>
</dbReference>
<dbReference type="InterPro" id="IPR012677">
    <property type="entry name" value="Nucleotide-bd_a/b_plait_sf"/>
</dbReference>
<feature type="domain" description="RRM" evidence="4">
    <location>
        <begin position="101"/>
        <end position="170"/>
    </location>
</feature>
<keyword evidence="6" id="KW-1185">Reference proteome</keyword>
<dbReference type="Proteomes" id="UP000000304">
    <property type="component" value="Chromosome X"/>
</dbReference>
<evidence type="ECO:0000313" key="5">
    <source>
        <dbReference type="EMBL" id="EDX16779.1"/>
    </source>
</evidence>
<proteinExistence type="predicted"/>
<evidence type="ECO:0000256" key="3">
    <source>
        <dbReference type="SAM" id="MobiDB-lite"/>
    </source>
</evidence>
<dbReference type="STRING" id="7240.B4R7G8"/>
<dbReference type="HOGENOM" id="CLU_1205891_0_0_1"/>
<dbReference type="Gene3D" id="3.30.70.330">
    <property type="match status" value="1"/>
</dbReference>
<keyword evidence="1 2" id="KW-0694">RNA-binding</keyword>
<protein>
    <submittedName>
        <fullName evidence="5">GD16465</fullName>
    </submittedName>
</protein>
<feature type="region of interest" description="Disordered" evidence="3">
    <location>
        <begin position="205"/>
        <end position="230"/>
    </location>
</feature>
<dbReference type="SUPFAM" id="SSF54928">
    <property type="entry name" value="RNA-binding domain, RBD"/>
    <property type="match status" value="1"/>
</dbReference>
<feature type="compositionally biased region" description="Acidic residues" evidence="3">
    <location>
        <begin position="205"/>
        <end position="221"/>
    </location>
</feature>
<accession>B4R7G8</accession>
<gene>
    <name evidence="5" type="primary">Dsim\GD16465</name>
    <name evidence="5" type="ORF">Dsim_GD16465</name>
</gene>
<name>B4R7G8_DROSI</name>
<evidence type="ECO:0000256" key="2">
    <source>
        <dbReference type="PROSITE-ProRule" id="PRU00176"/>
    </source>
</evidence>
<dbReference type="CDD" id="cd00590">
    <property type="entry name" value="RRM_SF"/>
    <property type="match status" value="1"/>
</dbReference>
<evidence type="ECO:0000256" key="1">
    <source>
        <dbReference type="ARBA" id="ARBA00022884"/>
    </source>
</evidence>